<evidence type="ECO:0000313" key="4">
    <source>
        <dbReference type="Proteomes" id="UP001058974"/>
    </source>
</evidence>
<evidence type="ECO:0000256" key="1">
    <source>
        <dbReference type="ARBA" id="ARBA00022679"/>
    </source>
</evidence>
<protein>
    <submittedName>
        <fullName evidence="3">Uncharacterized protein</fullName>
    </submittedName>
</protein>
<keyword evidence="1" id="KW-0808">Transferase</keyword>
<dbReference type="Proteomes" id="UP001058974">
    <property type="component" value="Chromosome 5"/>
</dbReference>
<dbReference type="GO" id="GO:0016747">
    <property type="term" value="F:acyltransferase activity, transferring groups other than amino-acyl groups"/>
    <property type="evidence" value="ECO:0007669"/>
    <property type="project" value="UniProtKB-ARBA"/>
</dbReference>
<sequence>MMKVIQQCQVSPPPNSLPSPTILPLTFFDIPWFYCHPVKRIFFYHFPHPTHHFLQTTLPILKHSLSLTLQHFFPFSSNLIIPPDSRDAPYIRYLDGDSLSFTVSESSANFNILVSDSQDAQNWHPLVPNLPSPRTEPNGTRVVPLMAIQLTVLPNSGFSISLTFQHVAGDGTSLHHFIKYWASLSKASANNNSNSLLSLDLPSHERDRVKDTKGLKSIYLQELQDSDSKNMEFAGIVQDSYVNKTVVVAVNFYYQKLTLEIVLLLILWL</sequence>
<proteinExistence type="predicted"/>
<keyword evidence="2" id="KW-0012">Acyltransferase</keyword>
<dbReference type="PANTHER" id="PTHR31625">
    <property type="match status" value="1"/>
</dbReference>
<evidence type="ECO:0000313" key="3">
    <source>
        <dbReference type="EMBL" id="KAI5412834.1"/>
    </source>
</evidence>
<name>A0A9D4X3C7_PEA</name>
<dbReference type="AlphaFoldDB" id="A0A9D4X3C7"/>
<dbReference type="Pfam" id="PF02458">
    <property type="entry name" value="Transferase"/>
    <property type="match status" value="1"/>
</dbReference>
<keyword evidence="4" id="KW-1185">Reference proteome</keyword>
<dbReference type="Gene3D" id="3.30.559.10">
    <property type="entry name" value="Chloramphenicol acetyltransferase-like domain"/>
    <property type="match status" value="1"/>
</dbReference>
<dbReference type="EMBL" id="JAMSHJ010000005">
    <property type="protein sequence ID" value="KAI5412834.1"/>
    <property type="molecule type" value="Genomic_DNA"/>
</dbReference>
<dbReference type="InterPro" id="IPR051504">
    <property type="entry name" value="Plant_metabolite_acyltrans"/>
</dbReference>
<dbReference type="InterPro" id="IPR023213">
    <property type="entry name" value="CAT-like_dom_sf"/>
</dbReference>
<reference evidence="3 4" key="1">
    <citation type="journal article" date="2022" name="Nat. Genet.">
        <title>Improved pea reference genome and pan-genome highlight genomic features and evolutionary characteristics.</title>
        <authorList>
            <person name="Yang T."/>
            <person name="Liu R."/>
            <person name="Luo Y."/>
            <person name="Hu S."/>
            <person name="Wang D."/>
            <person name="Wang C."/>
            <person name="Pandey M.K."/>
            <person name="Ge S."/>
            <person name="Xu Q."/>
            <person name="Li N."/>
            <person name="Li G."/>
            <person name="Huang Y."/>
            <person name="Saxena R.K."/>
            <person name="Ji Y."/>
            <person name="Li M."/>
            <person name="Yan X."/>
            <person name="He Y."/>
            <person name="Liu Y."/>
            <person name="Wang X."/>
            <person name="Xiang C."/>
            <person name="Varshney R.K."/>
            <person name="Ding H."/>
            <person name="Gao S."/>
            <person name="Zong X."/>
        </authorList>
    </citation>
    <scope>NUCLEOTIDE SEQUENCE [LARGE SCALE GENOMIC DNA]</scope>
    <source>
        <strain evidence="3 4">cv. Zhongwan 6</strain>
    </source>
</reference>
<accession>A0A9D4X3C7</accession>
<dbReference type="Gramene" id="Psat05G0745500-T1">
    <property type="protein sequence ID" value="KAI5412834.1"/>
    <property type="gene ID" value="KIW84_057455"/>
</dbReference>
<comment type="caution">
    <text evidence="3">The sequence shown here is derived from an EMBL/GenBank/DDBJ whole genome shotgun (WGS) entry which is preliminary data.</text>
</comment>
<gene>
    <name evidence="3" type="ORF">KIW84_057455</name>
</gene>
<organism evidence="3 4">
    <name type="scientific">Pisum sativum</name>
    <name type="common">Garden pea</name>
    <name type="synonym">Lathyrus oleraceus</name>
    <dbReference type="NCBI Taxonomy" id="3888"/>
    <lineage>
        <taxon>Eukaryota</taxon>
        <taxon>Viridiplantae</taxon>
        <taxon>Streptophyta</taxon>
        <taxon>Embryophyta</taxon>
        <taxon>Tracheophyta</taxon>
        <taxon>Spermatophyta</taxon>
        <taxon>Magnoliopsida</taxon>
        <taxon>eudicotyledons</taxon>
        <taxon>Gunneridae</taxon>
        <taxon>Pentapetalae</taxon>
        <taxon>rosids</taxon>
        <taxon>fabids</taxon>
        <taxon>Fabales</taxon>
        <taxon>Fabaceae</taxon>
        <taxon>Papilionoideae</taxon>
        <taxon>50 kb inversion clade</taxon>
        <taxon>NPAAA clade</taxon>
        <taxon>Hologalegina</taxon>
        <taxon>IRL clade</taxon>
        <taxon>Fabeae</taxon>
        <taxon>Lathyrus</taxon>
    </lineage>
</organism>
<evidence type="ECO:0000256" key="2">
    <source>
        <dbReference type="ARBA" id="ARBA00023315"/>
    </source>
</evidence>